<dbReference type="OrthoDB" id="20368at2759"/>
<organism evidence="3">
    <name type="scientific">Grosmannia clavigera (strain kw1407 / UAMH 11150)</name>
    <name type="common">Blue stain fungus</name>
    <name type="synonym">Graphiocladiella clavigera</name>
    <dbReference type="NCBI Taxonomy" id="655863"/>
    <lineage>
        <taxon>Eukaryota</taxon>
        <taxon>Fungi</taxon>
        <taxon>Dikarya</taxon>
        <taxon>Ascomycota</taxon>
        <taxon>Pezizomycotina</taxon>
        <taxon>Sordariomycetes</taxon>
        <taxon>Sordariomycetidae</taxon>
        <taxon>Ophiostomatales</taxon>
        <taxon>Ophiostomataceae</taxon>
        <taxon>Leptographium</taxon>
    </lineage>
</organism>
<dbReference type="RefSeq" id="XP_014172791.1">
    <property type="nucleotide sequence ID" value="XM_014317316.1"/>
</dbReference>
<keyword evidence="1" id="KW-0472">Membrane</keyword>
<gene>
    <name evidence="2" type="ORF">CMQ_3238</name>
</gene>
<accession>F0XHQ1</accession>
<reference evidence="2 3" key="1">
    <citation type="journal article" date="2011" name="Proc. Natl. Acad. Sci. U.S.A.">
        <title>Genome and transcriptome analyses of the mountain pine beetle-fungal symbiont Grosmannia clavigera, a lodgepole pine pathogen.</title>
        <authorList>
            <person name="DiGuistini S."/>
            <person name="Wang Y."/>
            <person name="Liao N.Y."/>
            <person name="Taylor G."/>
            <person name="Tanguay P."/>
            <person name="Feau N."/>
            <person name="Henrissat B."/>
            <person name="Chan S.K."/>
            <person name="Hesse-Orce U."/>
            <person name="Alamouti S.M."/>
            <person name="Tsui C.K.M."/>
            <person name="Docking R.T."/>
            <person name="Levasseur A."/>
            <person name="Haridas S."/>
            <person name="Robertson G."/>
            <person name="Birol I."/>
            <person name="Holt R.A."/>
            <person name="Marra M.A."/>
            <person name="Hamelin R.C."/>
            <person name="Hirst M."/>
            <person name="Jones S.J.M."/>
            <person name="Bohlmann J."/>
            <person name="Breuil C."/>
        </authorList>
    </citation>
    <scope>NUCLEOTIDE SEQUENCE [LARGE SCALE GENOMIC DNA]</scope>
    <source>
        <strain evidence="3">kw1407 / UAMH 11150</strain>
    </source>
</reference>
<proteinExistence type="predicted"/>
<dbReference type="AlphaFoldDB" id="F0XHQ1"/>
<dbReference type="HOGENOM" id="CLU_026659_0_0_1"/>
<keyword evidence="1" id="KW-1133">Transmembrane helix</keyword>
<dbReference type="EMBL" id="GL629769">
    <property type="protein sequence ID" value="EFX03309.1"/>
    <property type="molecule type" value="Genomic_DNA"/>
</dbReference>
<feature type="transmembrane region" description="Helical" evidence="1">
    <location>
        <begin position="65"/>
        <end position="85"/>
    </location>
</feature>
<sequence>MVVAARSAALMEHLALRLQPLFGGSTYQPLPTMTSASVPADPVVILTGSRPRSSRRLLQTHHRKLLAAALLSFVVFAIVVPIFSLGSGQQAATRRARWRVGREAYIDAVVQNPVEGLLDPEPIRRQCGETSFQLGLVWHCDLATGGIATQTNIWLNCLRYALEAGATTVILPRISTRDDHGHIIDLEGQGTDLAQVYDVDFFLTAWHDACPLMRAVLSDADVPNLPPLASSPRLSPSAIGHFARKQDLIIDPREWRHAFDDWLVNSAGSDAVTMSAEHPVRVVQQAALAQWNRDAHSPGFTNAFPRLIRHPADIRRVAAVALWALENSVHQAVVSDAVLFPHLVDKYAAISASNARLPLINGSLSTKLGPHRIAPAGFLGVHLSEPDDVTTQAGWPGYHVQATAYFDEAVSSGLSTVFLACGFENYAKRFRGDAWHRFHHDAAHRSLKIVNTEELLDGTPELGLLRNMTWDQRSAVDFEVLLHASRFAGFVRSRFSWQLAVRRSLVPEAGIPTLSARSLPVVPVVPVEAPTENYEKYRDGLSVIVGNADSIVIQGIWP</sequence>
<name>F0XHQ1_GROCL</name>
<dbReference type="Proteomes" id="UP000007796">
    <property type="component" value="Unassembled WGS sequence"/>
</dbReference>
<keyword evidence="3" id="KW-1185">Reference proteome</keyword>
<protein>
    <recommendedName>
        <fullName evidence="4">Alternative oxidase</fullName>
    </recommendedName>
</protein>
<evidence type="ECO:0000256" key="1">
    <source>
        <dbReference type="SAM" id="Phobius"/>
    </source>
</evidence>
<dbReference type="InParanoid" id="F0XHQ1"/>
<keyword evidence="1" id="KW-0812">Transmembrane</keyword>
<evidence type="ECO:0000313" key="3">
    <source>
        <dbReference type="Proteomes" id="UP000007796"/>
    </source>
</evidence>
<dbReference type="GeneID" id="25976316"/>
<evidence type="ECO:0000313" key="2">
    <source>
        <dbReference type="EMBL" id="EFX03309.1"/>
    </source>
</evidence>
<evidence type="ECO:0008006" key="4">
    <source>
        <dbReference type="Google" id="ProtNLM"/>
    </source>
</evidence>
<dbReference type="eggNOG" id="ENOG502RSFZ">
    <property type="taxonomic scope" value="Eukaryota"/>
</dbReference>